<feature type="compositionally biased region" description="Polar residues" evidence="1">
    <location>
        <begin position="37"/>
        <end position="49"/>
    </location>
</feature>
<protein>
    <submittedName>
        <fullName evidence="2">Uncharacterized protein</fullName>
    </submittedName>
</protein>
<organism evidence="2 3">
    <name type="scientific">Geodermatophilus poikilotrophus</name>
    <dbReference type="NCBI Taxonomy" id="1333667"/>
    <lineage>
        <taxon>Bacteria</taxon>
        <taxon>Bacillati</taxon>
        <taxon>Actinomycetota</taxon>
        <taxon>Actinomycetes</taxon>
        <taxon>Geodermatophilales</taxon>
        <taxon>Geodermatophilaceae</taxon>
        <taxon>Geodermatophilus</taxon>
    </lineage>
</organism>
<evidence type="ECO:0000256" key="1">
    <source>
        <dbReference type="SAM" id="MobiDB-lite"/>
    </source>
</evidence>
<name>A0A1I0IB45_9ACTN</name>
<dbReference type="EMBL" id="FOIE01000011">
    <property type="protein sequence ID" value="SET93677.1"/>
    <property type="molecule type" value="Genomic_DNA"/>
</dbReference>
<sequence length="130" mass="14156">MTQQAFVLWFADDGNTNLGALNNLLGQGWRVRLATPMSGSGETGQETPQSPFPYSRAALALSQDGRHEQRAFVLWFADDGNTNLQQLNGLLGQDWEISQLVAMSGGGERGPETPQSSFPYSRALAVLQRS</sequence>
<dbReference type="RefSeq" id="WP_139206953.1">
    <property type="nucleotide sequence ID" value="NZ_FOIE01000011.1"/>
</dbReference>
<evidence type="ECO:0000313" key="2">
    <source>
        <dbReference type="EMBL" id="SET93677.1"/>
    </source>
</evidence>
<dbReference type="Proteomes" id="UP000198507">
    <property type="component" value="Unassembled WGS sequence"/>
</dbReference>
<reference evidence="3" key="1">
    <citation type="submission" date="2016-10" db="EMBL/GenBank/DDBJ databases">
        <authorList>
            <person name="Varghese N."/>
            <person name="Submissions S."/>
        </authorList>
    </citation>
    <scope>NUCLEOTIDE SEQUENCE [LARGE SCALE GENOMIC DNA]</scope>
    <source>
        <strain evidence="3">DSM 44209</strain>
    </source>
</reference>
<keyword evidence="3" id="KW-1185">Reference proteome</keyword>
<dbReference type="OrthoDB" id="9553903at2"/>
<proteinExistence type="predicted"/>
<evidence type="ECO:0000313" key="3">
    <source>
        <dbReference type="Proteomes" id="UP000198507"/>
    </source>
</evidence>
<feature type="region of interest" description="Disordered" evidence="1">
    <location>
        <begin position="35"/>
        <end position="54"/>
    </location>
</feature>
<dbReference type="AlphaFoldDB" id="A0A1I0IB45"/>
<accession>A0A1I0IB45</accession>
<gene>
    <name evidence="2" type="ORF">SAMN04488546_4289</name>
</gene>